<evidence type="ECO:0000313" key="1">
    <source>
        <dbReference type="EMBL" id="QBK88449.1"/>
    </source>
</evidence>
<protein>
    <submittedName>
        <fullName evidence="1">Uncharacterized protein</fullName>
    </submittedName>
</protein>
<proteinExistence type="predicted"/>
<gene>
    <name evidence="1" type="ORF">LCMiAC01_01260</name>
</gene>
<accession>A0A481YZ68</accession>
<sequence>MKEGFNGKCPNCGYLDNSSCLECKQCGLCTTPAGSKQCIPGGSGGPLFEKDCTDWSYGN</sequence>
<dbReference type="EMBL" id="MK500389">
    <property type="protein sequence ID" value="QBK88449.1"/>
    <property type="molecule type" value="Genomic_DNA"/>
</dbReference>
<organism evidence="1">
    <name type="scientific">Mimivirus LCMiAC01</name>
    <dbReference type="NCBI Taxonomy" id="2506608"/>
    <lineage>
        <taxon>Viruses</taxon>
        <taxon>Varidnaviria</taxon>
        <taxon>Bamfordvirae</taxon>
        <taxon>Nucleocytoviricota</taxon>
        <taxon>Megaviricetes</taxon>
        <taxon>Imitervirales</taxon>
        <taxon>Mimiviridae</taxon>
        <taxon>Klosneuvirinae</taxon>
    </lineage>
</organism>
<name>A0A481YZ68_9VIRU</name>
<reference evidence="1" key="1">
    <citation type="journal article" date="2019" name="MBio">
        <title>Virus Genomes from Deep Sea Sediments Expand the Ocean Megavirome and Support Independent Origins of Viral Gigantism.</title>
        <authorList>
            <person name="Backstrom D."/>
            <person name="Yutin N."/>
            <person name="Jorgensen S.L."/>
            <person name="Dharamshi J."/>
            <person name="Homa F."/>
            <person name="Zaremba-Niedwiedzka K."/>
            <person name="Spang A."/>
            <person name="Wolf Y.I."/>
            <person name="Koonin E.V."/>
            <person name="Ettema T.J."/>
        </authorList>
    </citation>
    <scope>NUCLEOTIDE SEQUENCE</scope>
</reference>